<gene>
    <name evidence="4" type="ORF">SAMN05444392_102224</name>
</gene>
<dbReference type="PANTHER" id="PTHR21340">
    <property type="entry name" value="DIADENOSINE 5,5-P1,P4-TETRAPHOSPHATE PYROPHOSPHOHYDROLASE MUTT"/>
    <property type="match status" value="1"/>
</dbReference>
<dbReference type="InterPro" id="IPR000086">
    <property type="entry name" value="NUDIX_hydrolase_dom"/>
</dbReference>
<comment type="similarity">
    <text evidence="2">Belongs to the Nudix hydrolase family.</text>
</comment>
<dbReference type="InterPro" id="IPR051325">
    <property type="entry name" value="Nudix_hydrolase_domain"/>
</dbReference>
<dbReference type="InterPro" id="IPR015797">
    <property type="entry name" value="NUDIX_hydrolase-like_dom_sf"/>
</dbReference>
<name>A0A1M4V834_9BACL</name>
<dbReference type="STRING" id="112248.SAMN05444392_102224"/>
<keyword evidence="5" id="KW-1185">Reference proteome</keyword>
<dbReference type="CDD" id="cd03673">
    <property type="entry name" value="NUDIX_Ap6A_hydrolase"/>
    <property type="match status" value="1"/>
</dbReference>
<dbReference type="SUPFAM" id="SSF55811">
    <property type="entry name" value="Nudix"/>
    <property type="match status" value="1"/>
</dbReference>
<proteinExistence type="inferred from homology"/>
<dbReference type="PANTHER" id="PTHR21340:SF0">
    <property type="entry name" value="BIS(5'-NUCLEOSYL)-TETRAPHOSPHATASE [ASYMMETRICAL]"/>
    <property type="match status" value="1"/>
</dbReference>
<dbReference type="OrthoDB" id="9816289at2"/>
<dbReference type="GO" id="GO:0004081">
    <property type="term" value="F:bis(5'-nucleosyl)-tetraphosphatase (asymmetrical) activity"/>
    <property type="evidence" value="ECO:0007669"/>
    <property type="project" value="TreeGrafter"/>
</dbReference>
<evidence type="ECO:0000256" key="1">
    <source>
        <dbReference type="ARBA" id="ARBA00022801"/>
    </source>
</evidence>
<dbReference type="RefSeq" id="WP_073153531.1">
    <property type="nucleotide sequence ID" value="NZ_FQVL01000002.1"/>
</dbReference>
<evidence type="ECO:0000259" key="3">
    <source>
        <dbReference type="PROSITE" id="PS51462"/>
    </source>
</evidence>
<dbReference type="PROSITE" id="PS51462">
    <property type="entry name" value="NUDIX"/>
    <property type="match status" value="1"/>
</dbReference>
<dbReference type="Proteomes" id="UP000184476">
    <property type="component" value="Unassembled WGS sequence"/>
</dbReference>
<dbReference type="AlphaFoldDB" id="A0A1M4V834"/>
<evidence type="ECO:0000313" key="5">
    <source>
        <dbReference type="Proteomes" id="UP000184476"/>
    </source>
</evidence>
<dbReference type="InterPro" id="IPR020476">
    <property type="entry name" value="Nudix_hydrolase"/>
</dbReference>
<organism evidence="4 5">
    <name type="scientific">Seinonella peptonophila</name>
    <dbReference type="NCBI Taxonomy" id="112248"/>
    <lineage>
        <taxon>Bacteria</taxon>
        <taxon>Bacillati</taxon>
        <taxon>Bacillota</taxon>
        <taxon>Bacilli</taxon>
        <taxon>Bacillales</taxon>
        <taxon>Thermoactinomycetaceae</taxon>
        <taxon>Seinonella</taxon>
    </lineage>
</organism>
<dbReference type="InterPro" id="IPR020084">
    <property type="entry name" value="NUDIX_hydrolase_CS"/>
</dbReference>
<feature type="domain" description="Nudix hydrolase" evidence="3">
    <location>
        <begin position="1"/>
        <end position="132"/>
    </location>
</feature>
<reference evidence="4 5" key="1">
    <citation type="submission" date="2016-11" db="EMBL/GenBank/DDBJ databases">
        <authorList>
            <person name="Jaros S."/>
            <person name="Januszkiewicz K."/>
            <person name="Wedrychowicz H."/>
        </authorList>
    </citation>
    <scope>NUCLEOTIDE SEQUENCE [LARGE SCALE GENOMIC DNA]</scope>
    <source>
        <strain evidence="4 5">DSM 44666</strain>
    </source>
</reference>
<keyword evidence="1 2" id="KW-0378">Hydrolase</keyword>
<dbReference type="GO" id="GO:0006754">
    <property type="term" value="P:ATP biosynthetic process"/>
    <property type="evidence" value="ECO:0007669"/>
    <property type="project" value="TreeGrafter"/>
</dbReference>
<evidence type="ECO:0000313" key="4">
    <source>
        <dbReference type="EMBL" id="SHE65151.1"/>
    </source>
</evidence>
<dbReference type="PRINTS" id="PR00502">
    <property type="entry name" value="NUDIXFAMILY"/>
</dbReference>
<accession>A0A1M4V834</accession>
<sequence length="148" mass="17357">MKEISAGGVVVRRDQSGNLEILLIEDRYRKWTLPKGKQEPGETIEMTAIREVLEETGIQAKIIKKLDTIHYQYRHNDYGHIDKEVVYYLMETAGGQEVPQIEEINQVAWLSAQEAWKRLLKRGYANNHRIIRHAFQELEISMEEEDFT</sequence>
<dbReference type="EMBL" id="FQVL01000002">
    <property type="protein sequence ID" value="SHE65151.1"/>
    <property type="molecule type" value="Genomic_DNA"/>
</dbReference>
<dbReference type="Pfam" id="PF00293">
    <property type="entry name" value="NUDIX"/>
    <property type="match status" value="1"/>
</dbReference>
<dbReference type="Gene3D" id="3.90.79.10">
    <property type="entry name" value="Nucleoside Triphosphate Pyrophosphohydrolase"/>
    <property type="match status" value="1"/>
</dbReference>
<evidence type="ECO:0000256" key="2">
    <source>
        <dbReference type="RuleBase" id="RU003476"/>
    </source>
</evidence>
<dbReference type="PROSITE" id="PS00893">
    <property type="entry name" value="NUDIX_BOX"/>
    <property type="match status" value="1"/>
</dbReference>
<protein>
    <submittedName>
        <fullName evidence="4">ADP-ribose pyrophosphatase YjhB, NUDIX family</fullName>
    </submittedName>
</protein>
<dbReference type="GO" id="GO:0006167">
    <property type="term" value="P:AMP biosynthetic process"/>
    <property type="evidence" value="ECO:0007669"/>
    <property type="project" value="TreeGrafter"/>
</dbReference>